<feature type="compositionally biased region" description="Polar residues" evidence="2">
    <location>
        <begin position="106"/>
        <end position="122"/>
    </location>
</feature>
<feature type="compositionally biased region" description="Polar residues" evidence="2">
    <location>
        <begin position="815"/>
        <end position="825"/>
    </location>
</feature>
<feature type="region of interest" description="Disordered" evidence="2">
    <location>
        <begin position="549"/>
        <end position="595"/>
    </location>
</feature>
<dbReference type="PANTHER" id="PTHR11567:SF110">
    <property type="entry name" value="2-PHOSPHOXYLOSE PHOSPHATASE 1"/>
    <property type="match status" value="1"/>
</dbReference>
<evidence type="ECO:0000256" key="2">
    <source>
        <dbReference type="SAM" id="MobiDB-lite"/>
    </source>
</evidence>
<dbReference type="Gene3D" id="3.40.50.1240">
    <property type="entry name" value="Phosphoglycerate mutase-like"/>
    <property type="match status" value="2"/>
</dbReference>
<feature type="region of interest" description="Disordered" evidence="2">
    <location>
        <begin position="682"/>
        <end position="701"/>
    </location>
</feature>
<dbReference type="EMBL" id="LN714483">
    <property type="protein sequence ID" value="CEL67426.1"/>
    <property type="molecule type" value="Genomic_DNA"/>
</dbReference>
<feature type="region of interest" description="Disordered" evidence="2">
    <location>
        <begin position="760"/>
        <end position="830"/>
    </location>
</feature>
<accession>A0A0F7UEJ7</accession>
<feature type="compositionally biased region" description="Low complexity" evidence="2">
    <location>
        <begin position="248"/>
        <end position="263"/>
    </location>
</feature>
<dbReference type="InterPro" id="IPR029033">
    <property type="entry name" value="His_PPase_superfam"/>
</dbReference>
<feature type="region of interest" description="Disordered" evidence="2">
    <location>
        <begin position="106"/>
        <end position="138"/>
    </location>
</feature>
<dbReference type="InterPro" id="IPR050645">
    <property type="entry name" value="Histidine_acid_phosphatase"/>
</dbReference>
<reference evidence="4" key="1">
    <citation type="journal article" date="2015" name="PLoS ONE">
        <title>Comprehensive Evaluation of Toxoplasma gondii VEG and Neospora caninum LIV Genomes with Tachyzoite Stage Transcriptome and Proteome Defines Novel Transcript Features.</title>
        <authorList>
            <person name="Ramaprasad A."/>
            <person name="Mourier T."/>
            <person name="Naeem R."/>
            <person name="Malas T.B."/>
            <person name="Moussa E."/>
            <person name="Panigrahi A."/>
            <person name="Vermont S.J."/>
            <person name="Otto T.D."/>
            <person name="Wastling J."/>
            <person name="Pain A."/>
        </authorList>
    </citation>
    <scope>NUCLEOTIDE SEQUENCE</scope>
    <source>
        <strain evidence="4">Liverpool</strain>
    </source>
</reference>
<feature type="signal peptide" evidence="3">
    <location>
        <begin position="1"/>
        <end position="19"/>
    </location>
</feature>
<protein>
    <submittedName>
        <fullName evidence="4">Histidine acid phosphatase superfamily protein</fullName>
    </submittedName>
</protein>
<evidence type="ECO:0000313" key="4">
    <source>
        <dbReference type="EMBL" id="CEL67426.1"/>
    </source>
</evidence>
<proteinExistence type="predicted"/>
<feature type="compositionally biased region" description="Polar residues" evidence="2">
    <location>
        <begin position="575"/>
        <end position="593"/>
    </location>
</feature>
<feature type="region of interest" description="Disordered" evidence="2">
    <location>
        <begin position="244"/>
        <end position="289"/>
    </location>
</feature>
<dbReference type="SUPFAM" id="SSF53254">
    <property type="entry name" value="Phosphoglycerate mutase-like"/>
    <property type="match status" value="2"/>
</dbReference>
<feature type="region of interest" description="Disordered" evidence="2">
    <location>
        <begin position="43"/>
        <end position="91"/>
    </location>
</feature>
<dbReference type="AlphaFoldDB" id="A0A0F7UEJ7"/>
<keyword evidence="1" id="KW-0378">Hydrolase</keyword>
<feature type="compositionally biased region" description="Basic and acidic residues" evidence="2">
    <location>
        <begin position="549"/>
        <end position="574"/>
    </location>
</feature>
<evidence type="ECO:0000256" key="3">
    <source>
        <dbReference type="SAM" id="SignalP"/>
    </source>
</evidence>
<gene>
    <name evidence="4" type="ORF">BN1204_032260</name>
</gene>
<feature type="compositionally biased region" description="Polar residues" evidence="2">
    <location>
        <begin position="798"/>
        <end position="807"/>
    </location>
</feature>
<feature type="chain" id="PRO_5002523102" evidence="3">
    <location>
        <begin position="20"/>
        <end position="900"/>
    </location>
</feature>
<name>A0A0F7UEJ7_NEOCL</name>
<evidence type="ECO:0000256" key="1">
    <source>
        <dbReference type="ARBA" id="ARBA00022801"/>
    </source>
</evidence>
<sequence>MRLSLLLSAITVTSQTVRALKSEQNATFTTTPAPSLSLLEEQGRQLSPQLTPSASAPSAEARTHGGDNAVHPSVQAQKNGYSQGRDEETNSTGFLERGLHSLSSKAVETAAMQSRRSPSTVAATAHDDPTNRESPGQFGFCEAQHSPLSGGVPSATLPTALASLSSSVALPIEFVFVLHRHGARSASSYASSTPLYGGVQPGQLLLLGAKQLRESGLELRRHLLSSLMKTLGGSESREIRYPQTRIGPTSFPSPAPSSNSEEAQPGEEPGVAEELVGSSGSKRPEAKEVTGEDVLHGMSADSPPDLSSINQHPKVTSESLDSFDTLLCLYEAEMVTDCAPQTGGLSALLELFPTSSMLVRASAYPRTKWSALAFLEGFYGLPRGCLVSPDDLLRTEGKKSGETWCVTRKVCTEVAGAHLPEPTSSGVTRLPGNALTVAHAFTHADKQCVDFQLPCVTAAPAASDGLARGVISSDAPATVWKLFGEIKAKPLWIKKAAELDQVLRTAAEVFGEKAVGELGWMIGDTLVCEEAAGEEVPLKKLHEWFESHDPEKGHLQRRGTAEAEAGEHPAERAPSKNSTRVSLSTSGSATHLTGASEADGRFGVHTYLGAIGDIREAFRAGFDLVYADEKLGKYIAQGPVRLLNAFFRTKAYGRQTDVEELRRIAAEVGGFETFLHPELAVSTGEKKSESGGEPQFSSGSGGDEKFLQAVQDVMVMLLSLHDHCLVGFLATLGVYDHAIVPPGARVYVELVRIDKPFKAARGRTHDAGSSSRQETPFVRGRGRDTIPQKVSDGGVRDGNTNRGQQPDTRIDDEGATTSVSLGSTESNRELPTFEGAYTEHRRDWPPSGFFVRLSYGGPERSMQEIALPFCAEKMSPDDTRLENLCPLDVWLTWTYEELDR</sequence>
<organism evidence="4">
    <name type="scientific">Neospora caninum (strain Liverpool)</name>
    <dbReference type="NCBI Taxonomy" id="572307"/>
    <lineage>
        <taxon>Eukaryota</taxon>
        <taxon>Sar</taxon>
        <taxon>Alveolata</taxon>
        <taxon>Apicomplexa</taxon>
        <taxon>Conoidasida</taxon>
        <taxon>Coccidia</taxon>
        <taxon>Eucoccidiorida</taxon>
        <taxon>Eimeriorina</taxon>
        <taxon>Sarcocystidae</taxon>
        <taxon>Neospora</taxon>
    </lineage>
</organism>
<feature type="compositionally biased region" description="Polar residues" evidence="2">
    <location>
        <begin position="44"/>
        <end position="56"/>
    </location>
</feature>
<dbReference type="PANTHER" id="PTHR11567">
    <property type="entry name" value="ACID PHOSPHATASE-RELATED"/>
    <property type="match status" value="1"/>
</dbReference>
<keyword evidence="3" id="KW-0732">Signal</keyword>
<dbReference type="GO" id="GO:0016791">
    <property type="term" value="F:phosphatase activity"/>
    <property type="evidence" value="ECO:0007669"/>
    <property type="project" value="TreeGrafter"/>
</dbReference>